<evidence type="ECO:0000313" key="1">
    <source>
        <dbReference type="EMBL" id="APW62870.1"/>
    </source>
</evidence>
<sequence>MENLGKTEVRRGPTTSRSHFIICWIWFVGVEKFRNVVRDLRLCGDLAMRADFHSPLSYLFRPRRWQPIPVLVETGSSTALRQRARWIFPRR</sequence>
<dbReference type="STRING" id="1387353.BSF38_04426"/>
<dbReference type="Proteomes" id="UP000186309">
    <property type="component" value="Chromosome"/>
</dbReference>
<keyword evidence="2" id="KW-1185">Reference proteome</keyword>
<dbReference type="EMBL" id="CP019082">
    <property type="protein sequence ID" value="APW62870.1"/>
    <property type="molecule type" value="Genomic_DNA"/>
</dbReference>
<reference evidence="2" key="1">
    <citation type="submission" date="2016-12" db="EMBL/GenBank/DDBJ databases">
        <title>Comparative genomics of four Isosphaeraceae planctomycetes: a common pool of plasmids and glycoside hydrolase genes.</title>
        <authorList>
            <person name="Ivanova A."/>
        </authorList>
    </citation>
    <scope>NUCLEOTIDE SEQUENCE [LARGE SCALE GENOMIC DNA]</scope>
    <source>
        <strain evidence="2">PX4</strain>
    </source>
</reference>
<accession>A0A1U7CV97</accession>
<organism evidence="1 2">
    <name type="scientific">Paludisphaera borealis</name>
    <dbReference type="NCBI Taxonomy" id="1387353"/>
    <lineage>
        <taxon>Bacteria</taxon>
        <taxon>Pseudomonadati</taxon>
        <taxon>Planctomycetota</taxon>
        <taxon>Planctomycetia</taxon>
        <taxon>Isosphaerales</taxon>
        <taxon>Isosphaeraceae</taxon>
        <taxon>Paludisphaera</taxon>
    </lineage>
</organism>
<gene>
    <name evidence="1" type="ORF">BSF38_04426</name>
</gene>
<name>A0A1U7CV97_9BACT</name>
<evidence type="ECO:0000313" key="2">
    <source>
        <dbReference type="Proteomes" id="UP000186309"/>
    </source>
</evidence>
<proteinExistence type="predicted"/>
<dbReference type="KEGG" id="pbor:BSF38_04426"/>
<dbReference type="AlphaFoldDB" id="A0A1U7CV97"/>
<protein>
    <submittedName>
        <fullName evidence="1">Uncharacterized protein</fullName>
    </submittedName>
</protein>